<evidence type="ECO:0000313" key="2">
    <source>
        <dbReference type="EMBL" id="SIS69203.1"/>
    </source>
</evidence>
<evidence type="ECO:0000313" key="3">
    <source>
        <dbReference type="Proteomes" id="UP000186098"/>
    </source>
</evidence>
<feature type="region of interest" description="Disordered" evidence="1">
    <location>
        <begin position="24"/>
        <end position="51"/>
    </location>
</feature>
<dbReference type="Proteomes" id="UP000186098">
    <property type="component" value="Unassembled WGS sequence"/>
</dbReference>
<protein>
    <submittedName>
        <fullName evidence="2">Uncharacterized protein</fullName>
    </submittedName>
</protein>
<keyword evidence="3" id="KW-1185">Reference proteome</keyword>
<gene>
    <name evidence="2" type="ORF">SAMN05421795_102595</name>
</gene>
<evidence type="ECO:0000256" key="1">
    <source>
        <dbReference type="SAM" id="MobiDB-lite"/>
    </source>
</evidence>
<reference evidence="3" key="1">
    <citation type="submission" date="2017-01" db="EMBL/GenBank/DDBJ databases">
        <authorList>
            <person name="Varghese N."/>
            <person name="Submissions S."/>
        </authorList>
    </citation>
    <scope>NUCLEOTIDE SEQUENCE [LARGE SCALE GENOMIC DNA]</scope>
    <source>
        <strain evidence="3">DSM 18714</strain>
    </source>
</reference>
<dbReference type="RefSeq" id="WP_076364470.1">
    <property type="nucleotide sequence ID" value="NZ_FTOM01000002.1"/>
</dbReference>
<dbReference type="STRING" id="407234.SAMN05421795_102595"/>
<proteinExistence type="predicted"/>
<dbReference type="AlphaFoldDB" id="A0A1N7L5Y1"/>
<name>A0A1N7L5Y1_9RHOB</name>
<organism evidence="2 3">
    <name type="scientific">Phaeovulum vinaykumarii</name>
    <dbReference type="NCBI Taxonomy" id="407234"/>
    <lineage>
        <taxon>Bacteria</taxon>
        <taxon>Pseudomonadati</taxon>
        <taxon>Pseudomonadota</taxon>
        <taxon>Alphaproteobacteria</taxon>
        <taxon>Rhodobacterales</taxon>
        <taxon>Paracoccaceae</taxon>
        <taxon>Phaeovulum</taxon>
    </lineage>
</organism>
<dbReference type="EMBL" id="FTOM01000002">
    <property type="protein sequence ID" value="SIS69203.1"/>
    <property type="molecule type" value="Genomic_DNA"/>
</dbReference>
<sequence length="64" mass="7307">MSFEAILNRILRRVLMQGVRRGIDSAARGQGGPQTPADREAARQGQETARRARQMMRLMRRIGR</sequence>
<accession>A0A1N7L5Y1</accession>